<comment type="catalytic activity">
    <reaction evidence="1">
        <text>L-glutamyl-tRNA(Gln) + L-glutamine + ATP + H2O = L-glutaminyl-tRNA(Gln) + L-glutamate + ADP + phosphate + H(+)</text>
        <dbReference type="Rhea" id="RHEA:17521"/>
        <dbReference type="Rhea" id="RHEA-COMP:9681"/>
        <dbReference type="Rhea" id="RHEA-COMP:9684"/>
        <dbReference type="ChEBI" id="CHEBI:15377"/>
        <dbReference type="ChEBI" id="CHEBI:15378"/>
        <dbReference type="ChEBI" id="CHEBI:29985"/>
        <dbReference type="ChEBI" id="CHEBI:30616"/>
        <dbReference type="ChEBI" id="CHEBI:43474"/>
        <dbReference type="ChEBI" id="CHEBI:58359"/>
        <dbReference type="ChEBI" id="CHEBI:78520"/>
        <dbReference type="ChEBI" id="CHEBI:78521"/>
        <dbReference type="ChEBI" id="CHEBI:456216"/>
    </reaction>
</comment>
<reference evidence="2 3" key="1">
    <citation type="submission" date="2017-08" db="EMBL/GenBank/DDBJ databases">
        <title>Fine stratification of microbial communities through a metagenomic profile of the photic zone.</title>
        <authorList>
            <person name="Haro-Moreno J.M."/>
            <person name="Lopez-Perez M."/>
            <person name="De La Torre J."/>
            <person name="Picazo A."/>
            <person name="Camacho A."/>
            <person name="Rodriguez-Valera F."/>
        </authorList>
    </citation>
    <scope>NUCLEOTIDE SEQUENCE [LARGE SCALE GENOMIC DNA]</scope>
    <source>
        <strain evidence="2">MED-G24</strain>
    </source>
</reference>
<dbReference type="AlphaFoldDB" id="A0A2A5WH02"/>
<keyword evidence="1" id="KW-0547">Nucleotide-binding</keyword>
<comment type="catalytic activity">
    <reaction evidence="1">
        <text>L-aspartyl-tRNA(Asn) + L-glutamine + ATP + H2O = L-asparaginyl-tRNA(Asn) + L-glutamate + ADP + phosphate + 2 H(+)</text>
        <dbReference type="Rhea" id="RHEA:14513"/>
        <dbReference type="Rhea" id="RHEA-COMP:9674"/>
        <dbReference type="Rhea" id="RHEA-COMP:9677"/>
        <dbReference type="ChEBI" id="CHEBI:15377"/>
        <dbReference type="ChEBI" id="CHEBI:15378"/>
        <dbReference type="ChEBI" id="CHEBI:29985"/>
        <dbReference type="ChEBI" id="CHEBI:30616"/>
        <dbReference type="ChEBI" id="CHEBI:43474"/>
        <dbReference type="ChEBI" id="CHEBI:58359"/>
        <dbReference type="ChEBI" id="CHEBI:78515"/>
        <dbReference type="ChEBI" id="CHEBI:78516"/>
        <dbReference type="ChEBI" id="CHEBI:456216"/>
    </reaction>
</comment>
<dbReference type="Pfam" id="PF02686">
    <property type="entry name" value="GatC"/>
    <property type="match status" value="1"/>
</dbReference>
<dbReference type="GO" id="GO:0016740">
    <property type="term" value="F:transferase activity"/>
    <property type="evidence" value="ECO:0007669"/>
    <property type="project" value="UniProtKB-KW"/>
</dbReference>
<proteinExistence type="inferred from homology"/>
<gene>
    <name evidence="1" type="primary">gatC</name>
    <name evidence="2" type="ORF">CNE99_10595</name>
</gene>
<evidence type="ECO:0000256" key="1">
    <source>
        <dbReference type="HAMAP-Rule" id="MF_00122"/>
    </source>
</evidence>
<sequence length="95" mass="10758">MAVNKETVLTIATLAHLEMAPDQIDDQIDRMNRILDLVDEMQAVNTDDVEPLATPFDQVQRLRPDVVTESDQRDKLQTVAPRTTDGLYLVPRVVE</sequence>
<dbReference type="PANTHER" id="PTHR15004:SF0">
    <property type="entry name" value="GLUTAMYL-TRNA(GLN) AMIDOTRANSFERASE SUBUNIT C, MITOCHONDRIAL"/>
    <property type="match status" value="1"/>
</dbReference>
<accession>A0A2A5WH02</accession>
<comment type="subunit">
    <text evidence="1">Heterotrimer of A, B and C subunits.</text>
</comment>
<evidence type="ECO:0000313" key="3">
    <source>
        <dbReference type="Proteomes" id="UP000219327"/>
    </source>
</evidence>
<dbReference type="GO" id="GO:0005524">
    <property type="term" value="F:ATP binding"/>
    <property type="evidence" value="ECO:0007669"/>
    <property type="project" value="UniProtKB-KW"/>
</dbReference>
<dbReference type="EC" id="6.3.5.-" evidence="1"/>
<dbReference type="PANTHER" id="PTHR15004">
    <property type="entry name" value="GLUTAMYL-TRNA(GLN) AMIDOTRANSFERASE SUBUNIT C, MITOCHONDRIAL"/>
    <property type="match status" value="1"/>
</dbReference>
<keyword evidence="1" id="KW-0067">ATP-binding</keyword>
<name>A0A2A5WH02_9GAMM</name>
<dbReference type="EMBL" id="NTKD01000081">
    <property type="protein sequence ID" value="PDH35815.1"/>
    <property type="molecule type" value="Genomic_DNA"/>
</dbReference>
<keyword evidence="2" id="KW-0808">Transferase</keyword>
<keyword evidence="1" id="KW-0648">Protein biosynthesis</keyword>
<dbReference type="Gene3D" id="1.10.20.60">
    <property type="entry name" value="Glu-tRNAGln amidotransferase C subunit, N-terminal domain"/>
    <property type="match status" value="1"/>
</dbReference>
<dbReference type="GO" id="GO:0006450">
    <property type="term" value="P:regulation of translational fidelity"/>
    <property type="evidence" value="ECO:0007669"/>
    <property type="project" value="InterPro"/>
</dbReference>
<dbReference type="GO" id="GO:0050567">
    <property type="term" value="F:glutaminyl-tRNA synthase (glutamine-hydrolyzing) activity"/>
    <property type="evidence" value="ECO:0007669"/>
    <property type="project" value="UniProtKB-UniRule"/>
</dbReference>
<dbReference type="HAMAP" id="MF_00122">
    <property type="entry name" value="GatC"/>
    <property type="match status" value="1"/>
</dbReference>
<comment type="similarity">
    <text evidence="1">Belongs to the GatC family.</text>
</comment>
<comment type="function">
    <text evidence="1">Allows the formation of correctly charged Asn-tRNA(Asn) or Gln-tRNA(Gln) through the transamidation of misacylated Asp-tRNA(Asn) or Glu-tRNA(Gln) in organisms which lack either or both of asparaginyl-tRNA or glutaminyl-tRNA synthetases. The reaction takes place in the presence of glutamine and ATP through an activated phospho-Asp-tRNA(Asn) or phospho-Glu-tRNA(Gln).</text>
</comment>
<keyword evidence="1" id="KW-0436">Ligase</keyword>
<comment type="caution">
    <text evidence="2">The sequence shown here is derived from an EMBL/GenBank/DDBJ whole genome shotgun (WGS) entry which is preliminary data.</text>
</comment>
<dbReference type="NCBIfam" id="TIGR00135">
    <property type="entry name" value="gatC"/>
    <property type="match status" value="1"/>
</dbReference>
<dbReference type="InterPro" id="IPR003837">
    <property type="entry name" value="GatC"/>
</dbReference>
<protein>
    <recommendedName>
        <fullName evidence="1">Aspartyl/glutamyl-tRNA(Asn/Gln) amidotransferase subunit C</fullName>
        <shortName evidence="1">Asp/Glu-ADT subunit C</shortName>
        <ecNumber evidence="1">6.3.5.-</ecNumber>
    </recommendedName>
</protein>
<dbReference type="GO" id="GO:0050566">
    <property type="term" value="F:asparaginyl-tRNA synthase (glutamine-hydrolyzing) activity"/>
    <property type="evidence" value="ECO:0007669"/>
    <property type="project" value="RHEA"/>
</dbReference>
<organism evidence="2 3">
    <name type="scientific">OM182 bacterium MED-G24</name>
    <dbReference type="NCBI Taxonomy" id="1986255"/>
    <lineage>
        <taxon>Bacteria</taxon>
        <taxon>Pseudomonadati</taxon>
        <taxon>Pseudomonadota</taxon>
        <taxon>Gammaproteobacteria</taxon>
        <taxon>OMG group</taxon>
        <taxon>OM182 clade</taxon>
    </lineage>
</organism>
<dbReference type="GO" id="GO:0006412">
    <property type="term" value="P:translation"/>
    <property type="evidence" value="ECO:0007669"/>
    <property type="project" value="UniProtKB-UniRule"/>
</dbReference>
<dbReference type="InterPro" id="IPR036113">
    <property type="entry name" value="Asp/Glu-ADT_sf_sub_c"/>
</dbReference>
<dbReference type="Proteomes" id="UP000219327">
    <property type="component" value="Unassembled WGS sequence"/>
</dbReference>
<evidence type="ECO:0000313" key="2">
    <source>
        <dbReference type="EMBL" id="PDH35815.1"/>
    </source>
</evidence>
<dbReference type="SUPFAM" id="SSF141000">
    <property type="entry name" value="Glu-tRNAGln amidotransferase C subunit"/>
    <property type="match status" value="1"/>
</dbReference>
<dbReference type="GO" id="GO:0070681">
    <property type="term" value="P:glutaminyl-tRNAGln biosynthesis via transamidation"/>
    <property type="evidence" value="ECO:0007669"/>
    <property type="project" value="TreeGrafter"/>
</dbReference>